<keyword evidence="8" id="KW-0808">Transferase</keyword>
<evidence type="ECO:0000259" key="19">
    <source>
        <dbReference type="PROSITE" id="PS50126"/>
    </source>
</evidence>
<evidence type="ECO:0000256" key="4">
    <source>
        <dbReference type="ARBA" id="ARBA00022528"/>
    </source>
</evidence>
<dbReference type="Pfam" id="PF00013">
    <property type="entry name" value="KH_1"/>
    <property type="match status" value="1"/>
</dbReference>
<dbReference type="GO" id="GO:0009570">
    <property type="term" value="C:chloroplast stroma"/>
    <property type="evidence" value="ECO:0007669"/>
    <property type="project" value="TreeGrafter"/>
</dbReference>
<comment type="caution">
    <text evidence="20">The sequence shown here is derived from an EMBL/GenBank/DDBJ whole genome shotgun (WGS) entry which is preliminary data.</text>
</comment>
<evidence type="ECO:0000256" key="17">
    <source>
        <dbReference type="PROSITE-ProRule" id="PRU00117"/>
    </source>
</evidence>
<evidence type="ECO:0000256" key="15">
    <source>
        <dbReference type="ARBA" id="ARBA00022946"/>
    </source>
</evidence>
<dbReference type="SUPFAM" id="SSF54211">
    <property type="entry name" value="Ribosomal protein S5 domain 2-like"/>
    <property type="match status" value="2"/>
</dbReference>
<evidence type="ECO:0000256" key="2">
    <source>
        <dbReference type="ARBA" id="ARBA00007404"/>
    </source>
</evidence>
<dbReference type="InterPro" id="IPR003029">
    <property type="entry name" value="S1_domain"/>
</dbReference>
<comment type="subcellular location">
    <subcellularLocation>
        <location evidence="1">Plastid</location>
        <location evidence="1">Chloroplast</location>
    </subcellularLocation>
</comment>
<dbReference type="FunFam" id="3.30.230.70:FF:000013">
    <property type="entry name" value="Polyribonucleotide nucleotidyltransferase"/>
    <property type="match status" value="1"/>
</dbReference>
<proteinExistence type="inferred from homology"/>
<dbReference type="GO" id="GO:0008033">
    <property type="term" value="P:tRNA processing"/>
    <property type="evidence" value="ECO:0007669"/>
    <property type="project" value="UniProtKB-KW"/>
</dbReference>
<keyword evidence="5" id="KW-0698">rRNA processing</keyword>
<evidence type="ECO:0000256" key="10">
    <source>
        <dbReference type="ARBA" id="ARBA00022695"/>
    </source>
</evidence>
<accession>A0A8J4RC79</accession>
<dbReference type="GO" id="GO:0000965">
    <property type="term" value="P:mitochondrial RNA 3'-end processing"/>
    <property type="evidence" value="ECO:0007669"/>
    <property type="project" value="TreeGrafter"/>
</dbReference>
<dbReference type="SMART" id="SM00316">
    <property type="entry name" value="S1"/>
    <property type="match status" value="1"/>
</dbReference>
<keyword evidence="12" id="KW-0378">Hydrolase</keyword>
<name>A0A8J4RC79_9ROSI</name>
<dbReference type="CDD" id="cd04472">
    <property type="entry name" value="S1_PNPase"/>
    <property type="match status" value="1"/>
</dbReference>
<evidence type="ECO:0000256" key="8">
    <source>
        <dbReference type="ARBA" id="ARBA00022679"/>
    </source>
</evidence>
<dbReference type="InterPro" id="IPR004087">
    <property type="entry name" value="KH_dom"/>
</dbReference>
<dbReference type="Pfam" id="PF00575">
    <property type="entry name" value="S1"/>
    <property type="match status" value="1"/>
</dbReference>
<dbReference type="InterPro" id="IPR015847">
    <property type="entry name" value="ExoRNase_PH_dom2"/>
</dbReference>
<evidence type="ECO:0000256" key="16">
    <source>
        <dbReference type="ARBA" id="ARBA00031451"/>
    </source>
</evidence>
<dbReference type="Proteomes" id="UP000737018">
    <property type="component" value="Unassembled WGS sequence"/>
</dbReference>
<dbReference type="EC" id="2.7.7.8" evidence="3"/>
<dbReference type="InterPro" id="IPR004088">
    <property type="entry name" value="KH_dom_type_1"/>
</dbReference>
<dbReference type="NCBIfam" id="TIGR03591">
    <property type="entry name" value="polynuc_phos"/>
    <property type="match status" value="1"/>
</dbReference>
<keyword evidence="15" id="KW-0809">Transit peptide</keyword>
<dbReference type="SMART" id="SM00322">
    <property type="entry name" value="KH"/>
    <property type="match status" value="1"/>
</dbReference>
<feature type="compositionally biased region" description="Basic and acidic residues" evidence="18">
    <location>
        <begin position="1431"/>
        <end position="1441"/>
    </location>
</feature>
<feature type="domain" description="S1 motif" evidence="19">
    <location>
        <begin position="1325"/>
        <end position="1394"/>
    </location>
</feature>
<dbReference type="NCBIfam" id="NF008805">
    <property type="entry name" value="PRK11824.1"/>
    <property type="match status" value="1"/>
</dbReference>
<dbReference type="Gene3D" id="3.30.230.70">
    <property type="entry name" value="GHMP Kinase, N-terminal domain"/>
    <property type="match status" value="2"/>
</dbReference>
<dbReference type="GO" id="GO:0000958">
    <property type="term" value="P:mitochondrial mRNA catabolic process"/>
    <property type="evidence" value="ECO:0007669"/>
    <property type="project" value="TreeGrafter"/>
</dbReference>
<feature type="compositionally biased region" description="Low complexity" evidence="18">
    <location>
        <begin position="1445"/>
        <end position="1456"/>
    </location>
</feature>
<keyword evidence="6" id="KW-0934">Plastid</keyword>
<keyword evidence="11" id="KW-0540">Nuclease</keyword>
<dbReference type="HAMAP" id="MF_01595">
    <property type="entry name" value="PNPase"/>
    <property type="match status" value="1"/>
</dbReference>
<evidence type="ECO:0000256" key="7">
    <source>
        <dbReference type="ARBA" id="ARBA00022664"/>
    </source>
</evidence>
<dbReference type="GO" id="GO:0000175">
    <property type="term" value="F:3'-5'-RNA exonuclease activity"/>
    <property type="evidence" value="ECO:0007669"/>
    <property type="project" value="UniProtKB-ARBA"/>
</dbReference>
<keyword evidence="7" id="KW-0507">mRNA processing</keyword>
<evidence type="ECO:0000256" key="11">
    <source>
        <dbReference type="ARBA" id="ARBA00022722"/>
    </source>
</evidence>
<sequence length="1514" mass="163986">MLANPSSCSSLFKTPCYSLTPSNCPRRLLTRKKSRLRSLLLSSSSHIFLPTKTFLGATIRAGAAFQEHQALDDSDSDSDFSPRPYSIKIPVGDRHILVETGHIGRQASGAVTVTDGETHEMTTLPPPPSLPTTQPTPFPPLCPSLPLPLNQPPPSLPGFFPSPFPSPFGFFPFHSLCPPYPSSLNIPPPSILPLQPQVWPRTVTIASSSPLPNNLPLPPKFSPLSKGGSNGSFRIDSKTFSFSFDDGQADPYAIHERRRNFKSSVCLGRKGLEWILSSFADICDWVPGKEYLYKRYRENNKFFEFRGRSNKAGIFVEIAVYYGGARRGWIMVPASSNRSGWSLFSKELDRFLSGSNTVWVKGRISGEEAGAGAGLGPALTEGGGHFGKKSPKIRKQRKLRNFEFFRADSGNNVLKDGTGVTVSSINGRPTRDFKFEVTPANLALRVTKTIGGKRLVTWVNHSSTHKPITSGPVLLSGHDKDLSHKAMDSGPILLTGHDKAQVADPRGKAHNGLSFLRGVGACSPHNQSARVMDESSKPLMKSSALPVMLEGATAGLPPASTPVSSSELLVSNPSRELGAPVTETPSALRCNSAAVFLDSGKAVLPLDTISDAEDSQDLAVSSPSVVLEAPILKGVSPILDQFPWVIQNRFSPLSELGNGVDEGFVEGVDHEASEEITDVRFFSQIVYTSVCMADVPSEPSDFFPLFVNYQERFSAAGRTSGGFFKREGRTKDHEVLICRLIDRPLRPTILKGFNHETQILSWVLSYDGLHSPDSLAVTAAGIALALSEVPNSKAVAGVRIGLVGNKYIVNPTSKEMEESELDLLLAGTDNAILMIEGYCNFLPEEKLLQAVEVGQDAVRAICNEVEALVKKCGKPKMLDAIKLPPPELYKHVEEIAGDELVKILQIRNKIPRRKALTSLEEKVLTILTENGYVETDTVSGAAETLPDLFEDEDEDEEVVVDGEVDEGDVHIKPNSRKSTPLLFSEVDVKLVFKEVTSKFLRKRIVEGGRRSDGRALDEIRPINSRCGLLPRAHGSALFTRGETQSLAVITLGDRQMAQRIDNLEGADELKRFYLQYSFPPSSVGEVGRIGAPTRREIGHGVLAERALEPVLPSEDDFPYTIRVESTITESNGSSSMASVCGGCLALQDAGVPIKCSIAGIAMGMVLDTQELGGDGTPLILSDILGSEDASGDMDFKVAGNEEGITAFQMDIKVGGITLAIMRKALLQARDGRKHILAEMLKCSPPPVKKLSKYAPLIHIMKVKPEKVNAIIGSGGKKVKSIIEETGVEAIDTQDDGIVKITARDLSSLEKSKAIISNLTMVPTVGDIYRNCEIKSIAPYGVFVEIAPGREGLCHISELTSNWLAKAEDAVKVGDRIDVKLIEVNDKGQLRLSRRVLLPNTEPDSSTKDIVASQKAPGKGSAKKVVNVPKDGLAEKNIEQPGDKISTPNSESAPESNPSEDDAQFPQKKFIRRLVSPARDRPDTNKDKSKSSSKAVSSVSSKDENSLVNGEAKIG</sequence>
<evidence type="ECO:0000313" key="20">
    <source>
        <dbReference type="EMBL" id="KAF3960961.1"/>
    </source>
</evidence>
<dbReference type="PANTHER" id="PTHR11252">
    <property type="entry name" value="POLYRIBONUCLEOTIDE NUCLEOTIDYLTRANSFERASE"/>
    <property type="match status" value="1"/>
</dbReference>
<dbReference type="PROSITE" id="PS50084">
    <property type="entry name" value="KH_TYPE_1"/>
    <property type="match status" value="1"/>
</dbReference>
<gene>
    <name evidence="20" type="ORF">CMV_014371</name>
</gene>
<dbReference type="CDD" id="cd11364">
    <property type="entry name" value="RNase_PH_PNPase_2"/>
    <property type="match status" value="1"/>
</dbReference>
<evidence type="ECO:0000256" key="12">
    <source>
        <dbReference type="ARBA" id="ARBA00022801"/>
    </source>
</evidence>
<dbReference type="InterPro" id="IPR036345">
    <property type="entry name" value="ExoRNase_PH_dom2_sf"/>
</dbReference>
<dbReference type="InterPro" id="IPR036612">
    <property type="entry name" value="KH_dom_type_1_sf"/>
</dbReference>
<comment type="similarity">
    <text evidence="2">Belongs to the polyribonucleotide nucleotidyltransferase family.</text>
</comment>
<dbReference type="InterPro" id="IPR012340">
    <property type="entry name" value="NA-bd_OB-fold"/>
</dbReference>
<protein>
    <recommendedName>
        <fullName evidence="3">polyribonucleotide nucleotidyltransferase</fullName>
        <ecNumber evidence="3">2.7.7.8</ecNumber>
    </recommendedName>
    <alternativeName>
        <fullName evidence="16">Polynucleotide phosphorylase 1</fullName>
    </alternativeName>
</protein>
<dbReference type="Pfam" id="PF03725">
    <property type="entry name" value="RNase_PH_C"/>
    <property type="match status" value="1"/>
</dbReference>
<evidence type="ECO:0000256" key="5">
    <source>
        <dbReference type="ARBA" id="ARBA00022552"/>
    </source>
</evidence>
<dbReference type="FunFam" id="3.30.230.70:FF:000001">
    <property type="entry name" value="Polyribonucleotide nucleotidyltransferase"/>
    <property type="match status" value="1"/>
</dbReference>
<dbReference type="Pfam" id="PF01138">
    <property type="entry name" value="RNase_PH"/>
    <property type="match status" value="2"/>
</dbReference>
<dbReference type="SUPFAM" id="SSF50249">
    <property type="entry name" value="Nucleic acid-binding proteins"/>
    <property type="match status" value="1"/>
</dbReference>
<keyword evidence="9" id="KW-0819">tRNA processing</keyword>
<evidence type="ECO:0000313" key="21">
    <source>
        <dbReference type="Proteomes" id="UP000737018"/>
    </source>
</evidence>
<dbReference type="EMBL" id="JRKL02002002">
    <property type="protein sequence ID" value="KAF3960961.1"/>
    <property type="molecule type" value="Genomic_DNA"/>
</dbReference>
<dbReference type="PANTHER" id="PTHR11252:SF0">
    <property type="entry name" value="POLYRIBONUCLEOTIDE NUCLEOTIDYLTRANSFERASE 1, MITOCHONDRIAL"/>
    <property type="match status" value="1"/>
</dbReference>
<dbReference type="GO" id="GO:0006397">
    <property type="term" value="P:mRNA processing"/>
    <property type="evidence" value="ECO:0007669"/>
    <property type="project" value="UniProtKB-KW"/>
</dbReference>
<dbReference type="GO" id="GO:0006364">
    <property type="term" value="P:rRNA processing"/>
    <property type="evidence" value="ECO:0007669"/>
    <property type="project" value="UniProtKB-KW"/>
</dbReference>
<dbReference type="GO" id="GO:0005739">
    <property type="term" value="C:mitochondrion"/>
    <property type="evidence" value="ECO:0007669"/>
    <property type="project" value="TreeGrafter"/>
</dbReference>
<evidence type="ECO:0000256" key="6">
    <source>
        <dbReference type="ARBA" id="ARBA00022640"/>
    </source>
</evidence>
<dbReference type="PROSITE" id="PS50126">
    <property type="entry name" value="S1"/>
    <property type="match status" value="1"/>
</dbReference>
<dbReference type="Gene3D" id="3.30.1370.10">
    <property type="entry name" value="K Homology domain, type 1"/>
    <property type="match status" value="1"/>
</dbReference>
<dbReference type="GO" id="GO:0005829">
    <property type="term" value="C:cytosol"/>
    <property type="evidence" value="ECO:0007669"/>
    <property type="project" value="TreeGrafter"/>
</dbReference>
<dbReference type="SUPFAM" id="SSF54791">
    <property type="entry name" value="Eukaryotic type KH-domain (KH-domain type I)"/>
    <property type="match status" value="1"/>
</dbReference>
<dbReference type="CDD" id="cd02393">
    <property type="entry name" value="KH-I_PNPase"/>
    <property type="match status" value="1"/>
</dbReference>
<keyword evidence="21" id="KW-1185">Reference proteome</keyword>
<dbReference type="InterPro" id="IPR001247">
    <property type="entry name" value="ExoRNase_PH_dom1"/>
</dbReference>
<dbReference type="InterPro" id="IPR012162">
    <property type="entry name" value="PNPase"/>
</dbReference>
<evidence type="ECO:0000256" key="9">
    <source>
        <dbReference type="ARBA" id="ARBA00022694"/>
    </source>
</evidence>
<feature type="region of interest" description="Disordered" evidence="18">
    <location>
        <begin position="1398"/>
        <end position="1514"/>
    </location>
</feature>
<dbReference type="FunFam" id="2.40.50.140:FF:000158">
    <property type="entry name" value="Polyribonucleotide nucleotidyltransferase 1, chloroplastic"/>
    <property type="match status" value="1"/>
</dbReference>
<evidence type="ECO:0000256" key="3">
    <source>
        <dbReference type="ARBA" id="ARBA00012416"/>
    </source>
</evidence>
<evidence type="ECO:0000256" key="18">
    <source>
        <dbReference type="SAM" id="MobiDB-lite"/>
    </source>
</evidence>
<organism evidence="20 21">
    <name type="scientific">Castanea mollissima</name>
    <name type="common">Chinese chestnut</name>
    <dbReference type="NCBI Taxonomy" id="60419"/>
    <lineage>
        <taxon>Eukaryota</taxon>
        <taxon>Viridiplantae</taxon>
        <taxon>Streptophyta</taxon>
        <taxon>Embryophyta</taxon>
        <taxon>Tracheophyta</taxon>
        <taxon>Spermatophyta</taxon>
        <taxon>Magnoliopsida</taxon>
        <taxon>eudicotyledons</taxon>
        <taxon>Gunneridae</taxon>
        <taxon>Pentapetalae</taxon>
        <taxon>rosids</taxon>
        <taxon>fabids</taxon>
        <taxon>Fagales</taxon>
        <taxon>Fagaceae</taxon>
        <taxon>Castanea</taxon>
    </lineage>
</organism>
<keyword evidence="14 17" id="KW-0694">RNA-binding</keyword>
<feature type="compositionally biased region" description="Basic and acidic residues" evidence="18">
    <location>
        <begin position="1477"/>
        <end position="1489"/>
    </location>
</feature>
<evidence type="ECO:0000256" key="1">
    <source>
        <dbReference type="ARBA" id="ARBA00004229"/>
    </source>
</evidence>
<dbReference type="GO" id="GO:0003723">
    <property type="term" value="F:RNA binding"/>
    <property type="evidence" value="ECO:0007669"/>
    <property type="project" value="UniProtKB-UniRule"/>
</dbReference>
<dbReference type="OrthoDB" id="437922at2759"/>
<keyword evidence="13" id="KW-0269">Exonuclease</keyword>
<dbReference type="FunFam" id="3.30.1370.10:FF:000001">
    <property type="entry name" value="Polyribonucleotide nucleotidyltransferase"/>
    <property type="match status" value="1"/>
</dbReference>
<evidence type="ECO:0000256" key="14">
    <source>
        <dbReference type="ARBA" id="ARBA00022884"/>
    </source>
</evidence>
<keyword evidence="4" id="KW-0150">Chloroplast</keyword>
<dbReference type="SUPFAM" id="SSF55666">
    <property type="entry name" value="Ribonuclease PH domain 2-like"/>
    <property type="match status" value="2"/>
</dbReference>
<dbReference type="InterPro" id="IPR027408">
    <property type="entry name" value="PNPase/RNase_PH_dom_sf"/>
</dbReference>
<reference evidence="20" key="1">
    <citation type="submission" date="2020-03" db="EMBL/GenBank/DDBJ databases">
        <title>Castanea mollissima Vanexum genome sequencing.</title>
        <authorList>
            <person name="Staton M."/>
        </authorList>
    </citation>
    <scope>NUCLEOTIDE SEQUENCE</scope>
    <source>
        <tissue evidence="20">Leaf</tissue>
    </source>
</reference>
<dbReference type="Gene3D" id="2.40.50.140">
    <property type="entry name" value="Nucleic acid-binding proteins"/>
    <property type="match status" value="1"/>
</dbReference>
<dbReference type="InterPro" id="IPR020568">
    <property type="entry name" value="Ribosomal_Su5_D2-typ_SF"/>
</dbReference>
<evidence type="ECO:0000256" key="13">
    <source>
        <dbReference type="ARBA" id="ARBA00022839"/>
    </source>
</evidence>
<keyword evidence="10" id="KW-0548">Nucleotidyltransferase</keyword>
<dbReference type="GO" id="GO:0004654">
    <property type="term" value="F:polyribonucleotide nucleotidyltransferase activity"/>
    <property type="evidence" value="ECO:0007669"/>
    <property type="project" value="UniProtKB-EC"/>
</dbReference>